<organism evidence="3 4">
    <name type="scientific">Rubroshorea leprosula</name>
    <dbReference type="NCBI Taxonomy" id="152421"/>
    <lineage>
        <taxon>Eukaryota</taxon>
        <taxon>Viridiplantae</taxon>
        <taxon>Streptophyta</taxon>
        <taxon>Embryophyta</taxon>
        <taxon>Tracheophyta</taxon>
        <taxon>Spermatophyta</taxon>
        <taxon>Magnoliopsida</taxon>
        <taxon>eudicotyledons</taxon>
        <taxon>Gunneridae</taxon>
        <taxon>Pentapetalae</taxon>
        <taxon>rosids</taxon>
        <taxon>malvids</taxon>
        <taxon>Malvales</taxon>
        <taxon>Dipterocarpaceae</taxon>
        <taxon>Rubroshorea</taxon>
    </lineage>
</organism>
<reference evidence="3 4" key="1">
    <citation type="journal article" date="2021" name="Commun. Biol.">
        <title>The genome of Shorea leprosula (Dipterocarpaceae) highlights the ecological relevance of drought in aseasonal tropical rainforests.</title>
        <authorList>
            <person name="Ng K.K.S."/>
            <person name="Kobayashi M.J."/>
            <person name="Fawcett J.A."/>
            <person name="Hatakeyama M."/>
            <person name="Paape T."/>
            <person name="Ng C.H."/>
            <person name="Ang C.C."/>
            <person name="Tnah L.H."/>
            <person name="Lee C.T."/>
            <person name="Nishiyama T."/>
            <person name="Sese J."/>
            <person name="O'Brien M.J."/>
            <person name="Copetti D."/>
            <person name="Mohd Noor M.I."/>
            <person name="Ong R.C."/>
            <person name="Putra M."/>
            <person name="Sireger I.Z."/>
            <person name="Indrioko S."/>
            <person name="Kosugi Y."/>
            <person name="Izuno A."/>
            <person name="Isagi Y."/>
            <person name="Lee S.L."/>
            <person name="Shimizu K.K."/>
        </authorList>
    </citation>
    <scope>NUCLEOTIDE SEQUENCE [LARGE SCALE GENOMIC DNA]</scope>
    <source>
        <strain evidence="3">214</strain>
    </source>
</reference>
<dbReference type="SMART" id="SM00767">
    <property type="entry name" value="DCD"/>
    <property type="match status" value="1"/>
</dbReference>
<sequence>MLSSMLQVRPNTPPFGSSSSYCLIIIKFDSMSTRLQMEDVKQRGVAGVLPEFGAIFMSNSATKREFFKRKFFGLPSSYAYFVNHVKAGMILFLFEFEKRELHGVFQASYDGAMNIVPNSLSASGKQLPAQVKFTQLWSCTPLPENEFRDAIRENYFSARKFNFGLSEYQVVQLLSLFSLRKKKDWAPEKQLTSSELAKQSGSPMTKVRRVVHSDMFLMGNQVTVEHGVDSKRDPVLSTMHPGGSLCNDGKEIDDDRSEIHQPKGYENKMDGKMVPGISVEYFGDSSAKVRGDLDGSRLATSNGTRSKRNMDVVLRPVKSVGNSLGDFRNFSDVRFTRRGSYENEQVVSMGYSLGDLREASDDVRFARSGRLKNEHYEDNVAVPATSMKCPSFYHTKLNSSSYSSKHVLNADSCAQDPSSLSSTFIRRMESCKSKSSYPTTYGDAIITRTHPCDPDVPGINYSCSSSLDINQYSRSLQCAPDSSIAVNVLSSFGNQSPPSYLESGNTSICHDVHLGSSNHSWLPHLNQYEYYSKASLSCPASGENLTVESSENEGYDGISFPMPSQSGNNGRISEPLPFCSFGSRYPYYTVASADKPHHKVPDFENAVEFTTDFPAFDEGQFLLGGHCSVQPRSTDYHKRTLSSPVYQNSESMDVDCQKKRGGVFSRLTLAPKVYKREINIPSGNNYHSVDNSVNEVMSTLYHSRYPWLKVSCKSLIKRDSGENVRKKKHMTISSKSLKDPSAISKEMNIKSIPAGEKNIIQQAEGTPFVDFKRRSIVKKTLPEGRTENCSETAEDTSIGQRKRKKLIRPDFGKNYSSEDKGMDGDVPHNLKRPLLESSVGTEKVSLTHINENKISEYVKLLPGMSQTDHGGKHTVNTGRGSSFVQIGAEGGAPENLQRPSLEASKVSVSHVNEGKISEYVKLPHGMSQTDQEDKQTVDIENSSLEKISMDGDAPEKLQRPFPESSIGKRDTEDFNASVSHVHVSKMHQRDELMDVLCETSHEVKSISMKRHLNLEEVKVKRFGENADNDRKESYERVNSRNVACRESCTKVEGFSTKYPSQDELCQGDNSASHFIVQDLSPKVIEAAGSELLH</sequence>
<proteinExistence type="predicted"/>
<gene>
    <name evidence="3" type="ORF">SLEP1_g6357</name>
</gene>
<evidence type="ECO:0000256" key="1">
    <source>
        <dbReference type="SAM" id="MobiDB-lite"/>
    </source>
</evidence>
<dbReference type="PANTHER" id="PTHR46444">
    <property type="entry name" value="DCD (DEVELOPMENT AND CELL DEATH) DOMAIN PROTEIN-RELATED"/>
    <property type="match status" value="1"/>
</dbReference>
<dbReference type="EMBL" id="BPVZ01000006">
    <property type="protein sequence ID" value="GKU92654.1"/>
    <property type="molecule type" value="Genomic_DNA"/>
</dbReference>
<evidence type="ECO:0000313" key="4">
    <source>
        <dbReference type="Proteomes" id="UP001054252"/>
    </source>
</evidence>
<comment type="caution">
    <text evidence="3">The sequence shown here is derived from an EMBL/GenBank/DDBJ whole genome shotgun (WGS) entry which is preliminary data.</text>
</comment>
<dbReference type="Pfam" id="PF10539">
    <property type="entry name" value="Dev_Cell_Death"/>
    <property type="match status" value="1"/>
</dbReference>
<name>A0AAV5I4R1_9ROSI</name>
<feature type="compositionally biased region" description="Basic and acidic residues" evidence="1">
    <location>
        <begin position="807"/>
        <end position="828"/>
    </location>
</feature>
<dbReference type="AlphaFoldDB" id="A0AAV5I4R1"/>
<accession>A0AAV5I4R1</accession>
<dbReference type="PROSITE" id="PS51222">
    <property type="entry name" value="DCD"/>
    <property type="match status" value="1"/>
</dbReference>
<feature type="domain" description="DCD" evidence="2">
    <location>
        <begin position="49"/>
        <end position="179"/>
    </location>
</feature>
<feature type="compositionally biased region" description="Polar residues" evidence="1">
    <location>
        <begin position="789"/>
        <end position="799"/>
    </location>
</feature>
<dbReference type="Proteomes" id="UP001054252">
    <property type="component" value="Unassembled WGS sequence"/>
</dbReference>
<protein>
    <recommendedName>
        <fullName evidence="2">DCD domain-containing protein</fullName>
    </recommendedName>
</protein>
<dbReference type="PANTHER" id="PTHR46444:SF9">
    <property type="entry name" value="DCD (DEVELOPMENT AND CELL DEATH) DOMAIN PROTEIN"/>
    <property type="match status" value="1"/>
</dbReference>
<keyword evidence="4" id="KW-1185">Reference proteome</keyword>
<feature type="region of interest" description="Disordered" evidence="1">
    <location>
        <begin position="785"/>
        <end position="828"/>
    </location>
</feature>
<evidence type="ECO:0000259" key="2">
    <source>
        <dbReference type="PROSITE" id="PS51222"/>
    </source>
</evidence>
<evidence type="ECO:0000313" key="3">
    <source>
        <dbReference type="EMBL" id="GKU92654.1"/>
    </source>
</evidence>
<dbReference type="InterPro" id="IPR013989">
    <property type="entry name" value="Dev_and_cell_death_domain"/>
</dbReference>